<name>A0A1B3SMA0_9MOLU</name>
<dbReference type="PROSITE" id="PS01047">
    <property type="entry name" value="HMA_1"/>
    <property type="match status" value="1"/>
</dbReference>
<dbReference type="SUPFAM" id="SSF55008">
    <property type="entry name" value="HMA, heavy metal-associated domain"/>
    <property type="match status" value="1"/>
</dbReference>
<dbReference type="OrthoDB" id="389871at2"/>
<dbReference type="GO" id="GO:0046872">
    <property type="term" value="F:metal ion binding"/>
    <property type="evidence" value="ECO:0007669"/>
    <property type="project" value="UniProtKB-KW"/>
</dbReference>
<organism evidence="3 4">
    <name type="scientific">Spiroplasma helicoides</name>
    <dbReference type="NCBI Taxonomy" id="216938"/>
    <lineage>
        <taxon>Bacteria</taxon>
        <taxon>Bacillati</taxon>
        <taxon>Mycoplasmatota</taxon>
        <taxon>Mollicutes</taxon>
        <taxon>Entomoplasmatales</taxon>
        <taxon>Spiroplasmataceae</taxon>
        <taxon>Spiroplasma</taxon>
    </lineage>
</organism>
<evidence type="ECO:0000259" key="2">
    <source>
        <dbReference type="Pfam" id="PF00403"/>
    </source>
</evidence>
<evidence type="ECO:0000313" key="4">
    <source>
        <dbReference type="Proteomes" id="UP000094378"/>
    </source>
</evidence>
<gene>
    <name evidence="3" type="ORF">SHELI_v1c11120</name>
</gene>
<evidence type="ECO:0000313" key="3">
    <source>
        <dbReference type="EMBL" id="AOG61059.1"/>
    </source>
</evidence>
<dbReference type="Gene3D" id="3.30.70.100">
    <property type="match status" value="1"/>
</dbReference>
<proteinExistence type="predicted"/>
<sequence length="72" mass="8152">MIKNAKVYIDNLECPNCAASISKVLEKIDVKDSKILIPLKEVHFSYDESNQQIDEILTKLKKSGFKGNLIND</sequence>
<dbReference type="Proteomes" id="UP000094378">
    <property type="component" value="Chromosome"/>
</dbReference>
<dbReference type="AlphaFoldDB" id="A0A1B3SMA0"/>
<dbReference type="RefSeq" id="WP_069117487.1">
    <property type="nucleotide sequence ID" value="NZ_CP017015.1"/>
</dbReference>
<evidence type="ECO:0000256" key="1">
    <source>
        <dbReference type="ARBA" id="ARBA00022723"/>
    </source>
</evidence>
<dbReference type="EMBL" id="CP017015">
    <property type="protein sequence ID" value="AOG61059.1"/>
    <property type="molecule type" value="Genomic_DNA"/>
</dbReference>
<protein>
    <recommendedName>
        <fullName evidence="2">HMA domain-containing protein</fullName>
    </recommendedName>
</protein>
<reference evidence="3 4" key="1">
    <citation type="submission" date="2016-08" db="EMBL/GenBank/DDBJ databases">
        <title>Complete genome sequence of Spiroplasma helicoides TABS-2 (DSM 22551).</title>
        <authorList>
            <person name="Shen W.-Y."/>
            <person name="Lo W.-S."/>
            <person name="Lai Y.-C."/>
            <person name="Kuo C.-H."/>
        </authorList>
    </citation>
    <scope>NUCLEOTIDE SEQUENCE [LARGE SCALE GENOMIC DNA]</scope>
    <source>
        <strain evidence="3 4">TABS-2</strain>
    </source>
</reference>
<dbReference type="STRING" id="216938.SHELI_v1c11120"/>
<keyword evidence="4" id="KW-1185">Reference proteome</keyword>
<feature type="domain" description="HMA" evidence="2">
    <location>
        <begin position="7"/>
        <end position="65"/>
    </location>
</feature>
<dbReference type="InterPro" id="IPR006121">
    <property type="entry name" value="HMA_dom"/>
</dbReference>
<dbReference type="InterPro" id="IPR036163">
    <property type="entry name" value="HMA_dom_sf"/>
</dbReference>
<keyword evidence="1" id="KW-0479">Metal-binding</keyword>
<accession>A0A1B3SMA0</accession>
<dbReference type="Pfam" id="PF00403">
    <property type="entry name" value="HMA"/>
    <property type="match status" value="1"/>
</dbReference>
<dbReference type="KEGG" id="shj:SHELI_v1c11120"/>
<dbReference type="InterPro" id="IPR017969">
    <property type="entry name" value="Heavy-metal-associated_CS"/>
</dbReference>